<comment type="subcellular location">
    <subcellularLocation>
        <location evidence="2">Gas vesicle</location>
    </subcellularLocation>
</comment>
<accession>A0A9W6J7Y1</accession>
<dbReference type="RefSeq" id="WP_246544512.1">
    <property type="nucleotide sequence ID" value="NZ_BSFJ01000005.1"/>
</dbReference>
<protein>
    <recommendedName>
        <fullName evidence="6">Gas vesicle protein</fullName>
    </recommendedName>
</protein>
<keyword evidence="1" id="KW-0304">Gas vesicle</keyword>
<keyword evidence="3" id="KW-0812">Transmembrane</keyword>
<comment type="caution">
    <text evidence="4">The sequence shown here is derived from an EMBL/GenBank/DDBJ whole genome shotgun (WGS) entry which is preliminary data.</text>
</comment>
<organism evidence="4 5">
    <name type="scientific">Ancylobacter dichloromethanicus</name>
    <dbReference type="NCBI Taxonomy" id="518825"/>
    <lineage>
        <taxon>Bacteria</taxon>
        <taxon>Pseudomonadati</taxon>
        <taxon>Pseudomonadota</taxon>
        <taxon>Alphaproteobacteria</taxon>
        <taxon>Hyphomicrobiales</taxon>
        <taxon>Xanthobacteraceae</taxon>
        <taxon>Ancylobacter</taxon>
    </lineage>
</organism>
<dbReference type="EMBL" id="BSFJ01000005">
    <property type="protein sequence ID" value="GLK71403.1"/>
    <property type="molecule type" value="Genomic_DNA"/>
</dbReference>
<dbReference type="GO" id="GO:0031411">
    <property type="term" value="C:gas vesicle"/>
    <property type="evidence" value="ECO:0007669"/>
    <property type="project" value="UniProtKB-SubCell"/>
</dbReference>
<dbReference type="Proteomes" id="UP001143370">
    <property type="component" value="Unassembled WGS sequence"/>
</dbReference>
<dbReference type="AlphaFoldDB" id="A0A9W6J7Y1"/>
<name>A0A9W6J7Y1_9HYPH</name>
<dbReference type="GO" id="GO:0012506">
    <property type="term" value="C:vesicle membrane"/>
    <property type="evidence" value="ECO:0007669"/>
    <property type="project" value="InterPro"/>
</dbReference>
<dbReference type="Pfam" id="PF00741">
    <property type="entry name" value="Gas_vesicle"/>
    <property type="match status" value="1"/>
</dbReference>
<keyword evidence="3" id="KW-0472">Membrane</keyword>
<evidence type="ECO:0000256" key="3">
    <source>
        <dbReference type="SAM" id="Phobius"/>
    </source>
</evidence>
<keyword evidence="5" id="KW-1185">Reference proteome</keyword>
<evidence type="ECO:0000256" key="1">
    <source>
        <dbReference type="ARBA" id="ARBA00022987"/>
    </source>
</evidence>
<evidence type="ECO:0000313" key="4">
    <source>
        <dbReference type="EMBL" id="GLK71403.1"/>
    </source>
</evidence>
<reference evidence="4" key="1">
    <citation type="journal article" date="2014" name="Int. J. Syst. Evol. Microbiol.">
        <title>Complete genome sequence of Corynebacterium casei LMG S-19264T (=DSM 44701T), isolated from a smear-ripened cheese.</title>
        <authorList>
            <consortium name="US DOE Joint Genome Institute (JGI-PGF)"/>
            <person name="Walter F."/>
            <person name="Albersmeier A."/>
            <person name="Kalinowski J."/>
            <person name="Ruckert C."/>
        </authorList>
    </citation>
    <scope>NUCLEOTIDE SEQUENCE</scope>
    <source>
        <strain evidence="4">VKM B-2484</strain>
    </source>
</reference>
<evidence type="ECO:0000256" key="2">
    <source>
        <dbReference type="ARBA" id="ARBA00035108"/>
    </source>
</evidence>
<reference evidence="4" key="2">
    <citation type="submission" date="2023-01" db="EMBL/GenBank/DDBJ databases">
        <authorList>
            <person name="Sun Q."/>
            <person name="Evtushenko L."/>
        </authorList>
    </citation>
    <scope>NUCLEOTIDE SEQUENCE</scope>
    <source>
        <strain evidence="4">VKM B-2484</strain>
    </source>
</reference>
<feature type="transmembrane region" description="Helical" evidence="3">
    <location>
        <begin position="29"/>
        <end position="53"/>
    </location>
</feature>
<evidence type="ECO:0008006" key="6">
    <source>
        <dbReference type="Google" id="ProtNLM"/>
    </source>
</evidence>
<sequence>MSEPPPIPSRTSGEIAVADLLDRVLHKGLVLWGEATISVAGIDLVYLGLKILLTSTDTVNRMREAASAPPDGRNHHAG</sequence>
<proteinExistence type="predicted"/>
<gene>
    <name evidence="4" type="ORF">GCM10017643_15180</name>
</gene>
<keyword evidence="3" id="KW-1133">Transmembrane helix</keyword>
<evidence type="ECO:0000313" key="5">
    <source>
        <dbReference type="Proteomes" id="UP001143370"/>
    </source>
</evidence>
<dbReference type="GO" id="GO:0005198">
    <property type="term" value="F:structural molecule activity"/>
    <property type="evidence" value="ECO:0007669"/>
    <property type="project" value="InterPro"/>
</dbReference>
<dbReference type="InterPro" id="IPR000638">
    <property type="entry name" value="Gas-vesicle_GvpA-like"/>
</dbReference>